<gene>
    <name evidence="2" type="ORF">HDK90DRAFT_167910</name>
</gene>
<feature type="region of interest" description="Disordered" evidence="1">
    <location>
        <begin position="1"/>
        <end position="37"/>
    </location>
</feature>
<name>A0ABR1YUP9_9PEZI</name>
<reference evidence="2 3" key="1">
    <citation type="submission" date="2024-04" db="EMBL/GenBank/DDBJ databases">
        <title>Phyllosticta paracitricarpa is synonymous to the EU quarantine fungus P. citricarpa based on phylogenomic analyses.</title>
        <authorList>
            <consortium name="Lawrence Berkeley National Laboratory"/>
            <person name="Van Ingen-Buijs V.A."/>
            <person name="Van Westerhoven A.C."/>
            <person name="Haridas S."/>
            <person name="Skiadas P."/>
            <person name="Martin F."/>
            <person name="Groenewald J.Z."/>
            <person name="Crous P.W."/>
            <person name="Seidl M.F."/>
        </authorList>
    </citation>
    <scope>NUCLEOTIDE SEQUENCE [LARGE SCALE GENOMIC DNA]</scope>
    <source>
        <strain evidence="2 3">CBS 123374</strain>
    </source>
</reference>
<sequence length="229" mass="25841">MPTLISNSTLNLQQSRPQKPQWSQSLPFSKKPWKGPTKECSWRWWAACTTRTPRVEALSSPTFWSTSRRCLKSATLDTLRTRKKRMCRSQNHLKTEQSKLQRRHWRALQVRRPLPTLAGRSIATRSAPFVVVDTTSAKTTSRRAITTTVKSTTNSCTGDYFAGQGDTLRARRISRDIQRVSIGCVVKRAGTSQAVGRGRMSTFVKEGLRSLVSSLGVAGCQRSWRSREV</sequence>
<comment type="caution">
    <text evidence="2">The sequence shown here is derived from an EMBL/GenBank/DDBJ whole genome shotgun (WGS) entry which is preliminary data.</text>
</comment>
<organism evidence="2 3">
    <name type="scientific">Phyllosticta capitalensis</name>
    <dbReference type="NCBI Taxonomy" id="121624"/>
    <lineage>
        <taxon>Eukaryota</taxon>
        <taxon>Fungi</taxon>
        <taxon>Dikarya</taxon>
        <taxon>Ascomycota</taxon>
        <taxon>Pezizomycotina</taxon>
        <taxon>Dothideomycetes</taxon>
        <taxon>Dothideomycetes incertae sedis</taxon>
        <taxon>Botryosphaeriales</taxon>
        <taxon>Phyllostictaceae</taxon>
        <taxon>Phyllosticta</taxon>
    </lineage>
</organism>
<dbReference type="Proteomes" id="UP001492380">
    <property type="component" value="Unassembled WGS sequence"/>
</dbReference>
<proteinExistence type="predicted"/>
<evidence type="ECO:0000256" key="1">
    <source>
        <dbReference type="SAM" id="MobiDB-lite"/>
    </source>
</evidence>
<keyword evidence="3" id="KW-1185">Reference proteome</keyword>
<feature type="compositionally biased region" description="Polar residues" evidence="1">
    <location>
        <begin position="1"/>
        <end position="27"/>
    </location>
</feature>
<protein>
    <submittedName>
        <fullName evidence="2">Uncharacterized protein</fullName>
    </submittedName>
</protein>
<evidence type="ECO:0000313" key="3">
    <source>
        <dbReference type="Proteomes" id="UP001492380"/>
    </source>
</evidence>
<dbReference type="EMBL" id="JBBWRZ010000003">
    <property type="protein sequence ID" value="KAK8239921.1"/>
    <property type="molecule type" value="Genomic_DNA"/>
</dbReference>
<evidence type="ECO:0000313" key="2">
    <source>
        <dbReference type="EMBL" id="KAK8239921.1"/>
    </source>
</evidence>
<accession>A0ABR1YUP9</accession>